<sequence>MPRDRVLAIIQAGGAGGRMDVLTRERAKPALPFLGVFQLVDLPLSNLTHSGVSEVWLSVQFQGGTLEEQVANGRPWDLDRSRGGLRLLMPEEGTGSLDEEGFAKGNADELFRIRDEIASFAPDVLLVMSADHVYRLDYADVIETHRRTGAECTVVTTEVPIEDASDHATVETDADGLVTGFDYKPEKPTTGTIATEVFAYDAKVLVEVLEDLHRELGGDSDSGDSGLEDFGDHLLPRLVERGRTHAHALDGYWRDLGQPHLYLRAHQDFLTDDHDVLGHADWPILTRQPQRAPARFLDGADVADSLVSPGATVAGVVRRSVLGPGVVVEAGAEVHDSVVFRDSVVRAGAQVHWSIVDTFCEIRTDARVGEAGVAGTDDSDVVTLVGRGSTVGAGVSLSAGARLEPGTSA</sequence>
<dbReference type="InterPro" id="IPR056818">
    <property type="entry name" value="GlmU/GlgC-like_hexapep"/>
</dbReference>
<dbReference type="SUPFAM" id="SSF53448">
    <property type="entry name" value="Nucleotide-diphospho-sugar transferases"/>
    <property type="match status" value="1"/>
</dbReference>
<dbReference type="InterPro" id="IPR011831">
    <property type="entry name" value="ADP-Glc_PPase"/>
</dbReference>
<protein>
    <submittedName>
        <fullName evidence="7">Glucose-1-phosphate adenylyltransferase</fullName>
    </submittedName>
</protein>
<keyword evidence="3 7" id="KW-0548">Nucleotidyltransferase</keyword>
<evidence type="ECO:0000259" key="6">
    <source>
        <dbReference type="Pfam" id="PF24894"/>
    </source>
</evidence>
<accession>A0A1H0I0B5</accession>
<dbReference type="RefSeq" id="WP_091026222.1">
    <property type="nucleotide sequence ID" value="NZ_BKAE01000009.1"/>
</dbReference>
<dbReference type="GO" id="GO:0005978">
    <property type="term" value="P:glycogen biosynthetic process"/>
    <property type="evidence" value="ECO:0007669"/>
    <property type="project" value="UniProtKB-KW"/>
</dbReference>
<dbReference type="GO" id="GO:0008878">
    <property type="term" value="F:glucose-1-phosphate adenylyltransferase activity"/>
    <property type="evidence" value="ECO:0007669"/>
    <property type="project" value="InterPro"/>
</dbReference>
<keyword evidence="8" id="KW-1185">Reference proteome</keyword>
<keyword evidence="4" id="KW-0320">Glycogen biosynthesis</keyword>
<keyword evidence="2 7" id="KW-0808">Transferase</keyword>
<name>A0A1H0I0B5_9ACTN</name>
<dbReference type="EMBL" id="FNIC01000007">
    <property type="protein sequence ID" value="SDO24531.1"/>
    <property type="molecule type" value="Genomic_DNA"/>
</dbReference>
<evidence type="ECO:0000313" key="8">
    <source>
        <dbReference type="Proteomes" id="UP000199004"/>
    </source>
</evidence>
<dbReference type="Pfam" id="PF24894">
    <property type="entry name" value="Hexapep_GlmU"/>
    <property type="match status" value="1"/>
</dbReference>
<evidence type="ECO:0000313" key="7">
    <source>
        <dbReference type="EMBL" id="SDO24531.1"/>
    </source>
</evidence>
<dbReference type="STRING" id="1005944.SAMN05192576_3627"/>
<dbReference type="InterPro" id="IPR011004">
    <property type="entry name" value="Trimer_LpxA-like_sf"/>
</dbReference>
<evidence type="ECO:0000256" key="1">
    <source>
        <dbReference type="ARBA" id="ARBA00010443"/>
    </source>
</evidence>
<feature type="domain" description="Glucose-1-phosphate adenylyltransferase/Bifunctional protein GlmU-like C-terminal hexapeptide" evidence="6">
    <location>
        <begin position="300"/>
        <end position="371"/>
    </location>
</feature>
<dbReference type="InterPro" id="IPR029044">
    <property type="entry name" value="Nucleotide-diphossugar_trans"/>
</dbReference>
<dbReference type="Pfam" id="PF00483">
    <property type="entry name" value="NTP_transferase"/>
    <property type="match status" value="1"/>
</dbReference>
<evidence type="ECO:0000256" key="2">
    <source>
        <dbReference type="ARBA" id="ARBA00022679"/>
    </source>
</evidence>
<dbReference type="Gene3D" id="3.90.550.10">
    <property type="entry name" value="Spore Coat Polysaccharide Biosynthesis Protein SpsA, Chain A"/>
    <property type="match status" value="1"/>
</dbReference>
<feature type="domain" description="Nucleotidyl transferase" evidence="5">
    <location>
        <begin position="8"/>
        <end position="270"/>
    </location>
</feature>
<evidence type="ECO:0000259" key="5">
    <source>
        <dbReference type="Pfam" id="PF00483"/>
    </source>
</evidence>
<dbReference type="Gene3D" id="2.160.10.10">
    <property type="entry name" value="Hexapeptide repeat proteins"/>
    <property type="match status" value="1"/>
</dbReference>
<evidence type="ECO:0000256" key="4">
    <source>
        <dbReference type="ARBA" id="ARBA00023056"/>
    </source>
</evidence>
<proteinExistence type="inferred from homology"/>
<dbReference type="AlphaFoldDB" id="A0A1H0I0B5"/>
<reference evidence="7 8" key="1">
    <citation type="submission" date="2016-10" db="EMBL/GenBank/DDBJ databases">
        <authorList>
            <person name="de Groot N.N."/>
        </authorList>
    </citation>
    <scope>NUCLEOTIDE SEQUENCE [LARGE SCALE GENOMIC DNA]</scope>
    <source>
        <strain evidence="7 8">CGMCC 1.11147</strain>
    </source>
</reference>
<dbReference type="OrthoDB" id="9801810at2"/>
<dbReference type="Proteomes" id="UP000199004">
    <property type="component" value="Unassembled WGS sequence"/>
</dbReference>
<gene>
    <name evidence="7" type="ORF">SAMN05192576_3627</name>
</gene>
<comment type="similarity">
    <text evidence="1">Belongs to the bacterial/plant glucose-1-phosphate adenylyltransferase family.</text>
</comment>
<dbReference type="InterPro" id="IPR005835">
    <property type="entry name" value="NTP_transferase_dom"/>
</dbReference>
<dbReference type="PANTHER" id="PTHR43523:SF2">
    <property type="entry name" value="GLUCOSE-1-PHOSPHATE ADENYLYLTRANSFERASE"/>
    <property type="match status" value="1"/>
</dbReference>
<dbReference type="PANTHER" id="PTHR43523">
    <property type="entry name" value="GLUCOSE-1-PHOSPHATE ADENYLYLTRANSFERASE-RELATED"/>
    <property type="match status" value="1"/>
</dbReference>
<dbReference type="SUPFAM" id="SSF51161">
    <property type="entry name" value="Trimeric LpxA-like enzymes"/>
    <property type="match status" value="1"/>
</dbReference>
<evidence type="ECO:0000256" key="3">
    <source>
        <dbReference type="ARBA" id="ARBA00022695"/>
    </source>
</evidence>
<organism evidence="7 8">
    <name type="scientific">Nocardioides szechwanensis</name>
    <dbReference type="NCBI Taxonomy" id="1005944"/>
    <lineage>
        <taxon>Bacteria</taxon>
        <taxon>Bacillati</taxon>
        <taxon>Actinomycetota</taxon>
        <taxon>Actinomycetes</taxon>
        <taxon>Propionibacteriales</taxon>
        <taxon>Nocardioidaceae</taxon>
        <taxon>Nocardioides</taxon>
    </lineage>
</organism>